<evidence type="ECO:0000313" key="2">
    <source>
        <dbReference type="Proteomes" id="UP000829398"/>
    </source>
</evidence>
<dbReference type="Proteomes" id="UP000829398">
    <property type="component" value="Chromosome 7"/>
</dbReference>
<dbReference type="EMBL" id="CM039176">
    <property type="protein sequence ID" value="KAH9711507.1"/>
    <property type="molecule type" value="Genomic_DNA"/>
</dbReference>
<accession>A0ACB8J198</accession>
<comment type="caution">
    <text evidence="1">The sequence shown here is derived from an EMBL/GenBank/DDBJ whole genome shotgun (WGS) entry which is preliminary data.</text>
</comment>
<evidence type="ECO:0000313" key="1">
    <source>
        <dbReference type="EMBL" id="KAH9711507.1"/>
    </source>
</evidence>
<reference evidence="2" key="1">
    <citation type="journal article" date="2023" name="Hortic. Res.">
        <title>A chromosome-level phased genome enabling allele-level studies in sweet orange: a case study on citrus Huanglongbing tolerance.</title>
        <authorList>
            <person name="Wu B."/>
            <person name="Yu Q."/>
            <person name="Deng Z."/>
            <person name="Duan Y."/>
            <person name="Luo F."/>
            <person name="Gmitter F. Jr."/>
        </authorList>
    </citation>
    <scope>NUCLEOTIDE SEQUENCE [LARGE SCALE GENOMIC DNA]</scope>
    <source>
        <strain evidence="2">cv. Valencia</strain>
    </source>
</reference>
<sequence length="579" mass="64698">MADYEVNGEDVDNNNNNNNNNYEYGSSPQPRSADDHSDSKPQHGSRDYERESSRSREKEKEKGRDRDRDRDRDRTREKDRDREKSRDMDREKSRDREKDREKDRHHRDRHRERSRERSERRKDRDDDDHYRSRDYDRRKDYDRDREDRHKRRSQSRSRGRSEHRSRSRSRSRSKSKRISGFDMAPPASAMLAAGAAAAAAGQIPGANPAIPGMFPNMFPLATGQFGALPVMPVQAMTQQATRHARRVYVGGLPPTANEQSVATFFSQVMAAIGGNTAGPGDAVVNVYINHEKKFAFVEMRSVEEASNAMALDGIIFEGAPVKVRRPSDYNPSLAATLGPSQPNPNLNLAAVGLTPGSAGGLEGPDRIFVGGLPYYFTEAQIRELLESFGPLRGFDLVKDRETGNSKGYAFCVYQDLSVTDIACAALNGIKMGDKTLTVRRANQGANQPKPEQESVLLHAQQQIALQRLMLQPGSVPSKVVCLTQVVSADELKDDEEYEEILEDMRQEGGKFGTLVNVIIPRPNPNGEPSPGVGKVFLEYADIDGATKARTGMNGRKFGGNQVVAVFYPENKFAQGDYEG</sequence>
<gene>
    <name evidence="1" type="ORF">KPL71_019767</name>
</gene>
<keyword evidence="2" id="KW-1185">Reference proteome</keyword>
<name>A0ACB8J198_CITSI</name>
<proteinExistence type="predicted"/>
<organism evidence="1 2">
    <name type="scientific">Citrus sinensis</name>
    <name type="common">Sweet orange</name>
    <name type="synonym">Citrus aurantium var. sinensis</name>
    <dbReference type="NCBI Taxonomy" id="2711"/>
    <lineage>
        <taxon>Eukaryota</taxon>
        <taxon>Viridiplantae</taxon>
        <taxon>Streptophyta</taxon>
        <taxon>Embryophyta</taxon>
        <taxon>Tracheophyta</taxon>
        <taxon>Spermatophyta</taxon>
        <taxon>Magnoliopsida</taxon>
        <taxon>eudicotyledons</taxon>
        <taxon>Gunneridae</taxon>
        <taxon>Pentapetalae</taxon>
        <taxon>rosids</taxon>
        <taxon>malvids</taxon>
        <taxon>Sapindales</taxon>
        <taxon>Rutaceae</taxon>
        <taxon>Aurantioideae</taxon>
        <taxon>Citrus</taxon>
    </lineage>
</organism>
<protein>
    <submittedName>
        <fullName evidence="1">Splicing factor U2af large subunit B</fullName>
    </submittedName>
</protein>